<name>A0A167T7Q3_9AGAM</name>
<dbReference type="Proteomes" id="UP000076532">
    <property type="component" value="Unassembled WGS sequence"/>
</dbReference>
<dbReference type="PROSITE" id="PS50097">
    <property type="entry name" value="BTB"/>
    <property type="match status" value="1"/>
</dbReference>
<proteinExistence type="predicted"/>
<dbReference type="SMART" id="SM00225">
    <property type="entry name" value="BTB"/>
    <property type="match status" value="1"/>
</dbReference>
<reference evidence="2 3" key="1">
    <citation type="journal article" date="2016" name="Mol. Biol. Evol.">
        <title>Comparative Genomics of Early-Diverging Mushroom-Forming Fungi Provides Insights into the Origins of Lignocellulose Decay Capabilities.</title>
        <authorList>
            <person name="Nagy L.G."/>
            <person name="Riley R."/>
            <person name="Tritt A."/>
            <person name="Adam C."/>
            <person name="Daum C."/>
            <person name="Floudas D."/>
            <person name="Sun H."/>
            <person name="Yadav J.S."/>
            <person name="Pangilinan J."/>
            <person name="Larsson K.H."/>
            <person name="Matsuura K."/>
            <person name="Barry K."/>
            <person name="Labutti K."/>
            <person name="Kuo R."/>
            <person name="Ohm R.A."/>
            <person name="Bhattacharya S.S."/>
            <person name="Shirouzu T."/>
            <person name="Yoshinaga Y."/>
            <person name="Martin F.M."/>
            <person name="Grigoriev I.V."/>
            <person name="Hibbett D.S."/>
        </authorList>
    </citation>
    <scope>NUCLEOTIDE SEQUENCE [LARGE SCALE GENOMIC DNA]</scope>
    <source>
        <strain evidence="2 3">CBS 109695</strain>
    </source>
</reference>
<dbReference type="Pfam" id="PF00651">
    <property type="entry name" value="BTB"/>
    <property type="match status" value="1"/>
</dbReference>
<protein>
    <recommendedName>
        <fullName evidence="1">BTB domain-containing protein</fullName>
    </recommendedName>
</protein>
<dbReference type="AlphaFoldDB" id="A0A167T7Q3"/>
<dbReference type="EMBL" id="KV418392">
    <property type="protein sequence ID" value="KZP02649.1"/>
    <property type="molecule type" value="Genomic_DNA"/>
</dbReference>
<accession>A0A167T7Q3</accession>
<organism evidence="2 3">
    <name type="scientific">Athelia psychrophila</name>
    <dbReference type="NCBI Taxonomy" id="1759441"/>
    <lineage>
        <taxon>Eukaryota</taxon>
        <taxon>Fungi</taxon>
        <taxon>Dikarya</taxon>
        <taxon>Basidiomycota</taxon>
        <taxon>Agaricomycotina</taxon>
        <taxon>Agaricomycetes</taxon>
        <taxon>Agaricomycetidae</taxon>
        <taxon>Atheliales</taxon>
        <taxon>Atheliaceae</taxon>
        <taxon>Athelia</taxon>
    </lineage>
</organism>
<evidence type="ECO:0000313" key="3">
    <source>
        <dbReference type="Proteomes" id="UP000076532"/>
    </source>
</evidence>
<sequence length="323" mass="35806">MQSELVTPSKGSIWFFDGNIVIDTSSTLFRVHRGVLSRNSDVFRDLFLVPQPAGVSPNEIDECAVVAMHDSAEDWVYVLNAMYDGRNASQALPKFGMVAAFLRLGKEYDIPQLRDEALLILRSAFSSTLQGFDGRAKNSFFEYDGKYCTRPTYHYFQIISLARETGTLDLLPMAFYALCENHSPTGLIDQLSIAVGEGLLSPADHLAMAVGCNRLAAFVVEDTYCWASESPVGGLLCTGEQCATKAKRAFFQNTFTYNDGSYTALLPWEDIVGVPAEGGDYDGMCERCMEAAKKMHQQGRIQVWQKHPGAFGLAEWHELLETS</sequence>
<dbReference type="OrthoDB" id="3217871at2759"/>
<dbReference type="InterPro" id="IPR000210">
    <property type="entry name" value="BTB/POZ_dom"/>
</dbReference>
<feature type="domain" description="BTB" evidence="1">
    <location>
        <begin position="16"/>
        <end position="91"/>
    </location>
</feature>
<dbReference type="Gene3D" id="3.30.710.10">
    <property type="entry name" value="Potassium Channel Kv1.1, Chain A"/>
    <property type="match status" value="1"/>
</dbReference>
<evidence type="ECO:0000313" key="2">
    <source>
        <dbReference type="EMBL" id="KZP02649.1"/>
    </source>
</evidence>
<dbReference type="InterPro" id="IPR011333">
    <property type="entry name" value="SKP1/BTB/POZ_sf"/>
</dbReference>
<dbReference type="CDD" id="cd18186">
    <property type="entry name" value="BTB_POZ_ZBTB_KLHL-like"/>
    <property type="match status" value="1"/>
</dbReference>
<dbReference type="SUPFAM" id="SSF54695">
    <property type="entry name" value="POZ domain"/>
    <property type="match status" value="1"/>
</dbReference>
<evidence type="ECO:0000259" key="1">
    <source>
        <dbReference type="PROSITE" id="PS50097"/>
    </source>
</evidence>
<keyword evidence="3" id="KW-1185">Reference proteome</keyword>
<gene>
    <name evidence="2" type="ORF">FIBSPDRAFT_845676</name>
</gene>